<dbReference type="RefSeq" id="WP_072826127.1">
    <property type="nucleotide sequence ID" value="NZ_LT670849.1"/>
</dbReference>
<dbReference type="AlphaFoldDB" id="A0A1M7TY95"/>
<dbReference type="PANTHER" id="PTHR47472:SF1">
    <property type="entry name" value="DUF1446-DOMAIN-CONTAINING PROTEIN"/>
    <property type="match status" value="1"/>
</dbReference>
<evidence type="ECO:0000259" key="1">
    <source>
        <dbReference type="Pfam" id="PF07287"/>
    </source>
</evidence>
<name>A0A1M7TY95_9BRAD</name>
<dbReference type="Pfam" id="PF07287">
    <property type="entry name" value="AtuA"/>
    <property type="match status" value="1"/>
</dbReference>
<proteinExistence type="predicted"/>
<evidence type="ECO:0000313" key="2">
    <source>
        <dbReference type="EMBL" id="SHN75711.1"/>
    </source>
</evidence>
<evidence type="ECO:0000313" key="3">
    <source>
        <dbReference type="Proteomes" id="UP000184096"/>
    </source>
</evidence>
<dbReference type="OrthoDB" id="9763456at2"/>
<dbReference type="InterPro" id="IPR010839">
    <property type="entry name" value="AtuA_N"/>
</dbReference>
<sequence length="450" mass="48124">MRSKDTVRVGSGAGTSDDRMVPALELAERGDIDYLVFECLAERTVSRENLSRSKDPNQGYAPSLHARLRMVLPTCIKKNIRIVSNMGAANPVGGARAARKEAAELGLGDVPVAVVLGDDVSSLVQHKGELRLIENGEPLESILPKMISANAYLGADVVCEALNTGAPIVLSGRVADPSLFLAPMMHEFGWAYDDLPKIAQGTAAGHLLECTASATGGCFGWPGKKDVPDLARNGFPFADVKADGSIVISKTPDTGGRLDVMTCTEQLIYEIHDPTAYITPDCVLDISTIALTQEASDRVRLANATARPATPTYKVNVGYADGYIGEGEVSYGGIDAVARAKWAAEIVKERLRLQGFTYDDFRVDLIGMSSLHDDLASRPEPYEVRLRMAGRTHNRKAAHAIGFEVRALHMHGPGGAGGACEPRVRDVLAVKSVLLPKNTVNPQVVVEGSL</sequence>
<gene>
    <name evidence="2" type="ORF">SAMN05444170_3027</name>
</gene>
<keyword evidence="3" id="KW-1185">Reference proteome</keyword>
<dbReference type="EMBL" id="LT670849">
    <property type="protein sequence ID" value="SHN75711.1"/>
    <property type="molecule type" value="Genomic_DNA"/>
</dbReference>
<accession>A0A1M7TY95</accession>
<dbReference type="Proteomes" id="UP000184096">
    <property type="component" value="Chromosome I"/>
</dbReference>
<dbReference type="PANTHER" id="PTHR47472">
    <property type="entry name" value="PROPIONYL-COA CARBOXYLASE"/>
    <property type="match status" value="1"/>
</dbReference>
<organism evidence="2 3">
    <name type="scientific">Bradyrhizobium erythrophlei</name>
    <dbReference type="NCBI Taxonomy" id="1437360"/>
    <lineage>
        <taxon>Bacteria</taxon>
        <taxon>Pseudomonadati</taxon>
        <taxon>Pseudomonadota</taxon>
        <taxon>Alphaproteobacteria</taxon>
        <taxon>Hyphomicrobiales</taxon>
        <taxon>Nitrobacteraceae</taxon>
        <taxon>Bradyrhizobium</taxon>
    </lineage>
</organism>
<reference evidence="3" key="1">
    <citation type="submission" date="2016-11" db="EMBL/GenBank/DDBJ databases">
        <authorList>
            <person name="Varghese N."/>
            <person name="Submissions S."/>
        </authorList>
    </citation>
    <scope>NUCLEOTIDE SEQUENCE [LARGE SCALE GENOMIC DNA]</scope>
    <source>
        <strain evidence="3">GAS401</strain>
    </source>
</reference>
<feature type="domain" description="Acyclic terpene utilisation N-terminal" evidence="1">
    <location>
        <begin position="7"/>
        <end position="445"/>
    </location>
</feature>
<protein>
    <recommendedName>
        <fullName evidence="1">Acyclic terpene utilisation N-terminal domain-containing protein</fullName>
    </recommendedName>
</protein>